<evidence type="ECO:0000313" key="11">
    <source>
        <dbReference type="Proteomes" id="UP000594873"/>
    </source>
</evidence>
<dbReference type="Proteomes" id="UP000594873">
    <property type="component" value="Chromosome"/>
</dbReference>
<dbReference type="GO" id="GO:0044874">
    <property type="term" value="P:lipoprotein localization to outer membrane"/>
    <property type="evidence" value="ECO:0007669"/>
    <property type="project" value="TreeGrafter"/>
</dbReference>
<evidence type="ECO:0000256" key="1">
    <source>
        <dbReference type="ARBA" id="ARBA00004651"/>
    </source>
</evidence>
<feature type="transmembrane region" description="Helical" evidence="7">
    <location>
        <begin position="21"/>
        <end position="44"/>
    </location>
</feature>
<comment type="similarity">
    <text evidence="2">Belongs to the ABC-4 integral membrane protein family. LolC/E subfamily.</text>
</comment>
<dbReference type="GO" id="GO:0098797">
    <property type="term" value="C:plasma membrane protein complex"/>
    <property type="evidence" value="ECO:0007669"/>
    <property type="project" value="TreeGrafter"/>
</dbReference>
<evidence type="ECO:0000259" key="8">
    <source>
        <dbReference type="Pfam" id="PF02687"/>
    </source>
</evidence>
<evidence type="ECO:0000256" key="7">
    <source>
        <dbReference type="SAM" id="Phobius"/>
    </source>
</evidence>
<dbReference type="AlphaFoldDB" id="A0A7T2GJD1"/>
<dbReference type="Pfam" id="PF12704">
    <property type="entry name" value="MacB_PCD"/>
    <property type="match status" value="1"/>
</dbReference>
<name>A0A7T2GJD1_9SPHN</name>
<feature type="transmembrane region" description="Helical" evidence="7">
    <location>
        <begin position="706"/>
        <end position="734"/>
    </location>
</feature>
<feature type="transmembrane region" description="Helical" evidence="7">
    <location>
        <begin position="754"/>
        <end position="779"/>
    </location>
</feature>
<proteinExistence type="inferred from homology"/>
<evidence type="ECO:0000256" key="4">
    <source>
        <dbReference type="ARBA" id="ARBA00022692"/>
    </source>
</evidence>
<evidence type="ECO:0000256" key="3">
    <source>
        <dbReference type="ARBA" id="ARBA00022475"/>
    </source>
</evidence>
<keyword evidence="4 7" id="KW-0812">Transmembrane</keyword>
<evidence type="ECO:0000259" key="9">
    <source>
        <dbReference type="Pfam" id="PF12704"/>
    </source>
</evidence>
<reference evidence="10 11" key="1">
    <citation type="submission" date="2020-11" db="EMBL/GenBank/DDBJ databases">
        <title>Genome seq and assembly of Sphingosinicella sp.</title>
        <authorList>
            <person name="Chhetri G."/>
        </authorList>
    </citation>
    <scope>NUCLEOTIDE SEQUENCE [LARGE SCALE GENOMIC DNA]</scope>
    <source>
        <strain evidence="10 11">UDD2</strain>
    </source>
</reference>
<keyword evidence="11" id="KW-1185">Reference proteome</keyword>
<dbReference type="RefSeq" id="WP_200971634.1">
    <property type="nucleotide sequence ID" value="NZ_CP065592.1"/>
</dbReference>
<dbReference type="InterPro" id="IPR025857">
    <property type="entry name" value="MacB_PCD"/>
</dbReference>
<protein>
    <submittedName>
        <fullName evidence="10">ABC transporter permease</fullName>
    </submittedName>
</protein>
<dbReference type="KEGG" id="sflv:IC614_11715"/>
<accession>A0A7T2GJD1</accession>
<comment type="subcellular location">
    <subcellularLocation>
        <location evidence="1">Cell membrane</location>
        <topology evidence="1">Multi-pass membrane protein</topology>
    </subcellularLocation>
</comment>
<feature type="transmembrane region" description="Helical" evidence="7">
    <location>
        <begin position="315"/>
        <end position="340"/>
    </location>
</feature>
<feature type="domain" description="ABC3 transporter permease C-terminal" evidence="8">
    <location>
        <begin position="277"/>
        <end position="391"/>
    </location>
</feature>
<evidence type="ECO:0000256" key="5">
    <source>
        <dbReference type="ARBA" id="ARBA00022989"/>
    </source>
</evidence>
<feature type="domain" description="ABC3 transporter permease C-terminal" evidence="8">
    <location>
        <begin position="668"/>
        <end position="781"/>
    </location>
</feature>
<keyword evidence="3" id="KW-1003">Cell membrane</keyword>
<dbReference type="Pfam" id="PF02687">
    <property type="entry name" value="FtsX"/>
    <property type="match status" value="2"/>
</dbReference>
<sequence length="796" mass="86054">MIGFRSVLTTKLLRDLWRLRAQSFAIALVIAAGVGMVVMSFGMIRSLEASRDAYYERYRFADLFAPVKRAPETVMNDIRRIEGVAVAESRVSAGAVLDIPGIMEPVAARVLSLPPGQQPALNRLVLRSGRLPEPGQPDEAVTNEAFANAARLAPGDTVKALLYGKQVELRLVGIVLSPEYVYAVPPGQIFPDNRRFGALWMNREPLAATLDLTDAFNEAVIRLEPRASEAEVTRRLDLLLEPYGAPGAYGRDLQISNRFVTNEIGQLRTTVEILPPIFLGVAAFLLNIVLARLVDTEREVIGLMKAFGYRSRDVMAHYMTLALLLSAGGLVLGVILGTWLGRELATLYQRFFTFPLLEFRAGTDVYLIAAGVTLAAVLAGAIAAVRRAARLAPAEAMRPPVPPDFSGRLVALASRIGPDEPTRMILRGLLRRPLRSMLTIAGLSLALGLYIASASATDNVERMIALIFGKSQRANIIVSFVEARDARALHDLAHFPGVLRVEPFRAVGARLVAGHVVEREGLSSADAESDLRRVIDIEGRLVALPPAGVVLSKRIAEQLGVKPGDTFRAEVTEGDRPVLPLQVARVIDSPIGSSATVDRTLLNRLLREGDTISGAYLLVDSSRLPALYAALKGTPLVANVTSFSATVQSLRDTIAQNMGIVTLFNTGFACLIVVGVVYNSARISLAERARDLASLRVLGFRRAETAFVLLGELAILVLTAIPFGILFGIGLSLYVTHRYSTSGDGHADLYTIPFGMNVSTVADGVLIVGAAAVVTALLIRMRVDRLDLIRALKTRE</sequence>
<feature type="domain" description="MacB-like periplasmic core" evidence="9">
    <location>
        <begin position="436"/>
        <end position="598"/>
    </location>
</feature>
<dbReference type="PANTHER" id="PTHR30489">
    <property type="entry name" value="LIPOPROTEIN-RELEASING SYSTEM TRANSMEMBRANE PROTEIN LOLE"/>
    <property type="match status" value="1"/>
</dbReference>
<organism evidence="10 11">
    <name type="scientific">Allosphingosinicella flava</name>
    <dbReference type="NCBI Taxonomy" id="2771430"/>
    <lineage>
        <taxon>Bacteria</taxon>
        <taxon>Pseudomonadati</taxon>
        <taxon>Pseudomonadota</taxon>
        <taxon>Alphaproteobacteria</taxon>
        <taxon>Sphingomonadales</taxon>
        <taxon>Sphingomonadaceae</taxon>
        <taxon>Allosphingosinicella</taxon>
    </lineage>
</organism>
<keyword evidence="5 7" id="KW-1133">Transmembrane helix</keyword>
<evidence type="ECO:0000256" key="6">
    <source>
        <dbReference type="ARBA" id="ARBA00023136"/>
    </source>
</evidence>
<feature type="transmembrane region" description="Helical" evidence="7">
    <location>
        <begin position="273"/>
        <end position="294"/>
    </location>
</feature>
<feature type="transmembrane region" description="Helical" evidence="7">
    <location>
        <begin position="658"/>
        <end position="678"/>
    </location>
</feature>
<evidence type="ECO:0000313" key="10">
    <source>
        <dbReference type="EMBL" id="QPQ54958.1"/>
    </source>
</evidence>
<evidence type="ECO:0000256" key="2">
    <source>
        <dbReference type="ARBA" id="ARBA00005236"/>
    </source>
</evidence>
<gene>
    <name evidence="10" type="ORF">IC614_11715</name>
</gene>
<keyword evidence="6 7" id="KW-0472">Membrane</keyword>
<feature type="transmembrane region" description="Helical" evidence="7">
    <location>
        <begin position="433"/>
        <end position="452"/>
    </location>
</feature>
<dbReference type="EMBL" id="CP065592">
    <property type="protein sequence ID" value="QPQ54958.1"/>
    <property type="molecule type" value="Genomic_DNA"/>
</dbReference>
<dbReference type="InterPro" id="IPR003838">
    <property type="entry name" value="ABC3_permease_C"/>
</dbReference>
<feature type="transmembrane region" description="Helical" evidence="7">
    <location>
        <begin position="365"/>
        <end position="385"/>
    </location>
</feature>
<dbReference type="PANTHER" id="PTHR30489:SF0">
    <property type="entry name" value="LIPOPROTEIN-RELEASING SYSTEM TRANSMEMBRANE PROTEIN LOLE"/>
    <property type="match status" value="1"/>
</dbReference>
<dbReference type="InterPro" id="IPR051447">
    <property type="entry name" value="Lipoprotein-release_system"/>
</dbReference>